<sequence length="172" mass="18936">MNHLPPPVPGHPAHPPGWWRRHWRWAMPLTVVVFLGVLGGSAAWSVMRWGEAARESPPMREAMRRAGCSIELVEAFGEPLRAGSLPLGSMQTAITGERDVGLTVSLEGAHAQGRLFVQGIRRDDVWDYPVMYVLGADKQTFDLTALDDEEAAQECELQACRERGGCPMTAAF</sequence>
<evidence type="ECO:0008006" key="4">
    <source>
        <dbReference type="Google" id="ProtNLM"/>
    </source>
</evidence>
<evidence type="ECO:0000256" key="1">
    <source>
        <dbReference type="SAM" id="Phobius"/>
    </source>
</evidence>
<accession>A0AAP7L1U0</accession>
<dbReference type="AlphaFoldDB" id="A0AAP7L1U0"/>
<organism evidence="2 3">
    <name type="scientific">Stenotrophomonas maltophilia</name>
    <name type="common">Pseudomonas maltophilia</name>
    <name type="synonym">Xanthomonas maltophilia</name>
    <dbReference type="NCBI Taxonomy" id="40324"/>
    <lineage>
        <taxon>Bacteria</taxon>
        <taxon>Pseudomonadati</taxon>
        <taxon>Pseudomonadota</taxon>
        <taxon>Gammaproteobacteria</taxon>
        <taxon>Lysobacterales</taxon>
        <taxon>Lysobacteraceae</taxon>
        <taxon>Stenotrophomonas</taxon>
        <taxon>Stenotrophomonas maltophilia group</taxon>
    </lineage>
</organism>
<dbReference type="RefSeq" id="WP_065181454.1">
    <property type="nucleotide sequence ID" value="NZ_CP106759.1"/>
</dbReference>
<proteinExistence type="predicted"/>
<comment type="caution">
    <text evidence="2">The sequence shown here is derived from an EMBL/GenBank/DDBJ whole genome shotgun (WGS) entry which is preliminary data.</text>
</comment>
<evidence type="ECO:0000313" key="2">
    <source>
        <dbReference type="EMBL" id="OBU62741.1"/>
    </source>
</evidence>
<dbReference type="EMBL" id="LYVI01000002">
    <property type="protein sequence ID" value="OBU62741.1"/>
    <property type="molecule type" value="Genomic_DNA"/>
</dbReference>
<dbReference type="Proteomes" id="UP000092125">
    <property type="component" value="Unassembled WGS sequence"/>
</dbReference>
<gene>
    <name evidence="2" type="ORF">A9K56_03580</name>
</gene>
<keyword evidence="1" id="KW-1133">Transmembrane helix</keyword>
<dbReference type="Pfam" id="PF08695">
    <property type="entry name" value="Coa1"/>
    <property type="match status" value="1"/>
</dbReference>
<reference evidence="2 3" key="1">
    <citation type="submission" date="2016-05" db="EMBL/GenBank/DDBJ databases">
        <title>Draft Genome Sequences of Stenotrophomonas maltophilia Strains Sm32COP, Sm41DVV, Sm46PAILV, SmF3, SmF22, SmSOFb1 and SmCVFa1, Isolated from Different Manures, in France.</title>
        <authorList>
            <person name="Nazaret S."/>
            <person name="Bodilis J."/>
        </authorList>
    </citation>
    <scope>NUCLEOTIDE SEQUENCE [LARGE SCALE GENOMIC DNA]</scope>
    <source>
        <strain evidence="2 3">Sm41DVV</strain>
    </source>
</reference>
<name>A0AAP7L1U0_STEMA</name>
<dbReference type="InterPro" id="IPR014807">
    <property type="entry name" value="Coa1"/>
</dbReference>
<evidence type="ECO:0000313" key="3">
    <source>
        <dbReference type="Proteomes" id="UP000092125"/>
    </source>
</evidence>
<protein>
    <recommendedName>
        <fullName evidence="4">Cytochrome oxidase complex assembly protein 1</fullName>
    </recommendedName>
</protein>
<feature type="transmembrane region" description="Helical" evidence="1">
    <location>
        <begin position="25"/>
        <end position="46"/>
    </location>
</feature>
<keyword evidence="1" id="KW-0472">Membrane</keyword>
<keyword evidence="1" id="KW-0812">Transmembrane</keyword>